<geneLocation type="plasmid" evidence="3 4">
    <name>p3</name>
</geneLocation>
<evidence type="ECO:0000259" key="2">
    <source>
        <dbReference type="Pfam" id="PF18722"/>
    </source>
</evidence>
<protein>
    <submittedName>
        <fullName evidence="3">Nucleotide pyrophosphohydrolase</fullName>
    </submittedName>
</protein>
<feature type="domain" description="MazG C-terminal" evidence="2">
    <location>
        <begin position="107"/>
        <end position="291"/>
    </location>
</feature>
<evidence type="ECO:0000313" key="3">
    <source>
        <dbReference type="EMBL" id="QRF54760.1"/>
    </source>
</evidence>
<feature type="domain" description="NTP pyrophosphohydrolase MazG-like" evidence="1">
    <location>
        <begin position="59"/>
        <end position="98"/>
    </location>
</feature>
<accession>A0ABX7F4R9</accession>
<dbReference type="InterPro" id="IPR041407">
    <property type="entry name" value="MazG_C"/>
</dbReference>
<dbReference type="InterPro" id="IPR004518">
    <property type="entry name" value="MazG-like_dom"/>
</dbReference>
<gene>
    <name evidence="3" type="ORF">D4A92_24885</name>
</gene>
<dbReference type="Proteomes" id="UP000596351">
    <property type="component" value="Plasmid p3"/>
</dbReference>
<dbReference type="SUPFAM" id="SSF101386">
    <property type="entry name" value="all-alpha NTP pyrophosphatases"/>
    <property type="match status" value="1"/>
</dbReference>
<name>A0ABX7F4R9_9HYPH</name>
<dbReference type="Pfam" id="PF18722">
    <property type="entry name" value="MazG_C"/>
    <property type="match status" value="1"/>
</dbReference>
<dbReference type="RefSeq" id="WP_203021186.1">
    <property type="nucleotide sequence ID" value="NZ_CP032408.1"/>
</dbReference>
<proteinExistence type="predicted"/>
<sequence>MDFRTYQLEAHRTDVSVAAGKNDPEALVVPMLGLAGEAGQLLTEYKKHLRDGEAHKLFKDRVCEELGDLLWYLANVASKFDLSLDDVASANLAKVQERWAAANERKQALDGTCVETERLPRQMEVLFAEVHIDGRPMVQLSINGDRIGSPLGDNAYDSDGYRFHDVFHLSYAAMLGWSPNLRAFLKRKRKSQPLLDEVEDGGRARILEEAIVALAFDYARDHNFLLGIDQIDYGLLRTIRSMVSHLEVGRCSLAEWEAVILKGFEIWRQMVANRGGVVRIDLDQGVIAYEVAAEVDGDRGLRSYALGGNYAGDRLPPIVAQTDEPAAYAEAVG</sequence>
<organism evidence="3 4">
    <name type="scientific">Rhizobium rosettiformans</name>
    <dbReference type="NCBI Taxonomy" id="1368430"/>
    <lineage>
        <taxon>Bacteria</taxon>
        <taxon>Pseudomonadati</taxon>
        <taxon>Pseudomonadota</taxon>
        <taxon>Alphaproteobacteria</taxon>
        <taxon>Hyphomicrobiales</taxon>
        <taxon>Rhizobiaceae</taxon>
        <taxon>Rhizobium/Agrobacterium group</taxon>
        <taxon>Rhizobium</taxon>
    </lineage>
</organism>
<keyword evidence="3" id="KW-0614">Plasmid</keyword>
<dbReference type="CDD" id="cd11541">
    <property type="entry name" value="NTP-PPase_u4"/>
    <property type="match status" value="1"/>
</dbReference>
<dbReference type="Pfam" id="PF03819">
    <property type="entry name" value="MazG"/>
    <property type="match status" value="1"/>
</dbReference>
<dbReference type="Gene3D" id="1.10.287.1080">
    <property type="entry name" value="MazG-like"/>
    <property type="match status" value="1"/>
</dbReference>
<keyword evidence="4" id="KW-1185">Reference proteome</keyword>
<evidence type="ECO:0000313" key="4">
    <source>
        <dbReference type="Proteomes" id="UP000596351"/>
    </source>
</evidence>
<reference evidence="3 4" key="1">
    <citation type="submission" date="2018-09" db="EMBL/GenBank/DDBJ databases">
        <title>Rhizobium sp. MAE2-X.</title>
        <authorList>
            <person name="Lee Y."/>
            <person name="Jeon C.O."/>
        </authorList>
    </citation>
    <scope>NUCLEOTIDE SEQUENCE [LARGE SCALE GENOMIC DNA]</scope>
    <source>
        <strain evidence="3 4">MAE2-X</strain>
        <plasmid evidence="3 4">p3</plasmid>
    </source>
</reference>
<evidence type="ECO:0000259" key="1">
    <source>
        <dbReference type="Pfam" id="PF03819"/>
    </source>
</evidence>
<dbReference type="EMBL" id="CP032408">
    <property type="protein sequence ID" value="QRF54760.1"/>
    <property type="molecule type" value="Genomic_DNA"/>
</dbReference>
<dbReference type="InterPro" id="IPR011379">
    <property type="entry name" value="MazG-related_GP37"/>
</dbReference>